<feature type="non-terminal residue" evidence="8">
    <location>
        <position position="349"/>
    </location>
</feature>
<sequence length="349" mass="38101">MTIPTGKCCHRDYIRYCCSGIPVCDDQVSGNTTVEKVVFEREPCSTPWNLSACMEGYYSTNGVDILPCPSGYFCEANSVCLKPCPTGAYCVQNILAENSSVCGGFEKCCLPAGTAPIFNGYTNSLSCPGQFYPERCLEGYYCPNTTTRLGCPAGHFCRQGSQQPVKCMAISSCGEGEVSPNTLYVGLIINSCLLGAFFLVLLYFNNRRSFHFYFDLYFRRIRGTRKLSQRYNLKDGFRLAISRLGLSNHSEDDETSVRKDSYNISFEKLSLTLTSGENKGKVLLQGVTGEINAGEVTAVLGPSGAGKTTFLNVLCGKAYYGDAGGRIKINGKKVSGIQDYKSLTGFVPQ</sequence>
<evidence type="ECO:0000313" key="9">
    <source>
        <dbReference type="Proteomes" id="UP001152795"/>
    </source>
</evidence>
<dbReference type="InterPro" id="IPR003439">
    <property type="entry name" value="ABC_transporter-like_ATP-bd"/>
</dbReference>
<dbReference type="GO" id="GO:0016887">
    <property type="term" value="F:ATP hydrolysis activity"/>
    <property type="evidence" value="ECO:0007669"/>
    <property type="project" value="InterPro"/>
</dbReference>
<dbReference type="GO" id="GO:0005524">
    <property type="term" value="F:ATP binding"/>
    <property type="evidence" value="ECO:0007669"/>
    <property type="project" value="InterPro"/>
</dbReference>
<evidence type="ECO:0000256" key="2">
    <source>
        <dbReference type="ARBA" id="ARBA00005814"/>
    </source>
</evidence>
<dbReference type="EMBL" id="CACRXK020020014">
    <property type="protein sequence ID" value="CAB4034314.1"/>
    <property type="molecule type" value="Genomic_DNA"/>
</dbReference>
<evidence type="ECO:0000256" key="6">
    <source>
        <dbReference type="ARBA" id="ARBA00023136"/>
    </source>
</evidence>
<dbReference type="GO" id="GO:0042626">
    <property type="term" value="F:ATPase-coupled transmembrane transporter activity"/>
    <property type="evidence" value="ECO:0007669"/>
    <property type="project" value="TreeGrafter"/>
</dbReference>
<evidence type="ECO:0000313" key="8">
    <source>
        <dbReference type="EMBL" id="CAB4034314.1"/>
    </source>
</evidence>
<keyword evidence="4" id="KW-0812">Transmembrane</keyword>
<comment type="similarity">
    <text evidence="2">Belongs to the ABC transporter superfamily. ABCG family. Eye pigment precursor importer (TC 3.A.1.204) subfamily.</text>
</comment>
<dbReference type="Pfam" id="PF00005">
    <property type="entry name" value="ABC_tran"/>
    <property type="match status" value="1"/>
</dbReference>
<gene>
    <name evidence="8" type="ORF">PACLA_8A018483</name>
</gene>
<dbReference type="InterPro" id="IPR027417">
    <property type="entry name" value="P-loop_NTPase"/>
</dbReference>
<dbReference type="PANTHER" id="PTHR48041">
    <property type="entry name" value="ABC TRANSPORTER G FAMILY MEMBER 28"/>
    <property type="match status" value="1"/>
</dbReference>
<keyword evidence="9" id="KW-1185">Reference proteome</keyword>
<dbReference type="SMART" id="SM01411">
    <property type="entry name" value="Ephrin_rec_like"/>
    <property type="match status" value="2"/>
</dbReference>
<evidence type="ECO:0000256" key="3">
    <source>
        <dbReference type="ARBA" id="ARBA00022448"/>
    </source>
</evidence>
<proteinExistence type="inferred from homology"/>
<keyword evidence="6" id="KW-0472">Membrane</keyword>
<protein>
    <submittedName>
        <fullName evidence="8">ABC transporter G family member 24</fullName>
    </submittedName>
</protein>
<dbReference type="GO" id="GO:0016020">
    <property type="term" value="C:membrane"/>
    <property type="evidence" value="ECO:0007669"/>
    <property type="project" value="UniProtKB-SubCell"/>
</dbReference>
<feature type="domain" description="ABC transporter" evidence="7">
    <location>
        <begin position="284"/>
        <end position="348"/>
    </location>
</feature>
<comment type="subcellular location">
    <subcellularLocation>
        <location evidence="1">Membrane</location>
        <topology evidence="1">Multi-pass membrane protein</topology>
    </subcellularLocation>
</comment>
<dbReference type="PANTHER" id="PTHR48041:SF139">
    <property type="entry name" value="PROTEIN SCARLET"/>
    <property type="match status" value="1"/>
</dbReference>
<name>A0A6S7JW31_PARCT</name>
<keyword evidence="3" id="KW-0813">Transport</keyword>
<dbReference type="AlphaFoldDB" id="A0A6S7JW31"/>
<evidence type="ECO:0000256" key="1">
    <source>
        <dbReference type="ARBA" id="ARBA00004141"/>
    </source>
</evidence>
<dbReference type="OrthoDB" id="66620at2759"/>
<dbReference type="SUPFAM" id="SSF52540">
    <property type="entry name" value="P-loop containing nucleoside triphosphate hydrolases"/>
    <property type="match status" value="1"/>
</dbReference>
<reference evidence="8" key="1">
    <citation type="submission" date="2020-04" db="EMBL/GenBank/DDBJ databases">
        <authorList>
            <person name="Alioto T."/>
            <person name="Alioto T."/>
            <person name="Gomez Garrido J."/>
        </authorList>
    </citation>
    <scope>NUCLEOTIDE SEQUENCE</scope>
    <source>
        <strain evidence="8">A484AB</strain>
    </source>
</reference>
<evidence type="ECO:0000259" key="7">
    <source>
        <dbReference type="Pfam" id="PF00005"/>
    </source>
</evidence>
<evidence type="ECO:0000256" key="5">
    <source>
        <dbReference type="ARBA" id="ARBA00022989"/>
    </source>
</evidence>
<dbReference type="Proteomes" id="UP001152795">
    <property type="component" value="Unassembled WGS sequence"/>
</dbReference>
<dbReference type="Gene3D" id="3.40.50.300">
    <property type="entry name" value="P-loop containing nucleotide triphosphate hydrolases"/>
    <property type="match status" value="1"/>
</dbReference>
<dbReference type="InterPro" id="IPR050352">
    <property type="entry name" value="ABCG_transporters"/>
</dbReference>
<comment type="caution">
    <text evidence="8">The sequence shown here is derived from an EMBL/GenBank/DDBJ whole genome shotgun (WGS) entry which is preliminary data.</text>
</comment>
<organism evidence="8 9">
    <name type="scientific">Paramuricea clavata</name>
    <name type="common">Red gorgonian</name>
    <name type="synonym">Violescent sea-whip</name>
    <dbReference type="NCBI Taxonomy" id="317549"/>
    <lineage>
        <taxon>Eukaryota</taxon>
        <taxon>Metazoa</taxon>
        <taxon>Cnidaria</taxon>
        <taxon>Anthozoa</taxon>
        <taxon>Octocorallia</taxon>
        <taxon>Malacalcyonacea</taxon>
        <taxon>Plexauridae</taxon>
        <taxon>Paramuricea</taxon>
    </lineage>
</organism>
<accession>A0A6S7JW31</accession>
<evidence type="ECO:0000256" key="4">
    <source>
        <dbReference type="ARBA" id="ARBA00022692"/>
    </source>
</evidence>
<keyword evidence="5" id="KW-1133">Transmembrane helix</keyword>